<dbReference type="Proteomes" id="UP000733611">
    <property type="component" value="Unassembled WGS sequence"/>
</dbReference>
<dbReference type="PANTHER" id="PTHR21047:SF2">
    <property type="entry name" value="THYMIDINE DIPHOSPHO-4-KETO-RHAMNOSE 3,5-EPIMERASE"/>
    <property type="match status" value="1"/>
</dbReference>
<evidence type="ECO:0000313" key="9">
    <source>
        <dbReference type="Proteomes" id="UP000733611"/>
    </source>
</evidence>
<evidence type="ECO:0000256" key="2">
    <source>
        <dbReference type="ARBA" id="ARBA00001997"/>
    </source>
</evidence>
<dbReference type="NCBIfam" id="TIGR01221">
    <property type="entry name" value="rmlC"/>
    <property type="match status" value="1"/>
</dbReference>
<gene>
    <name evidence="8" type="primary">rfbC</name>
    <name evidence="8" type="ORF">H9847_01155</name>
</gene>
<evidence type="ECO:0000256" key="4">
    <source>
        <dbReference type="ARBA" id="ARBA00019595"/>
    </source>
</evidence>
<dbReference type="GO" id="GO:0000271">
    <property type="term" value="P:polysaccharide biosynthetic process"/>
    <property type="evidence" value="ECO:0007669"/>
    <property type="project" value="TreeGrafter"/>
</dbReference>
<organism evidence="8 9">
    <name type="scientific">Candidatus Anaerobiospirillum pullicola</name>
    <dbReference type="NCBI Taxonomy" id="2838451"/>
    <lineage>
        <taxon>Bacteria</taxon>
        <taxon>Pseudomonadati</taxon>
        <taxon>Pseudomonadota</taxon>
        <taxon>Gammaproteobacteria</taxon>
        <taxon>Aeromonadales</taxon>
        <taxon>Succinivibrionaceae</taxon>
        <taxon>Anaerobiospirillum</taxon>
    </lineage>
</organism>
<evidence type="ECO:0000256" key="6">
    <source>
        <dbReference type="PIRSR" id="PIRSR600888-3"/>
    </source>
</evidence>
<dbReference type="EC" id="5.1.3.13" evidence="3 7"/>
<protein>
    <recommendedName>
        <fullName evidence="4 7">dTDP-4-dehydrorhamnose 3,5-epimerase</fullName>
        <ecNumber evidence="3 7">5.1.3.13</ecNumber>
    </recommendedName>
    <alternativeName>
        <fullName evidence="7">Thymidine diphospho-4-keto-rhamnose 3,5-epimerase</fullName>
    </alternativeName>
</protein>
<accession>A0A948TET8</accession>
<sequence length="186" mass="21067">MQRFDVITTPIAGLLILKAKPIGDDRGYFERFFCAEEFKEIGFTEPLCQINHSFNREKGTLRGVHYQKPPFLETKIVRCIRGKVHDVAVDIRRGSPTFLQHFGLELSADEPTYLYIPKGMGHAVQALSDNAEILYLVSTPFHPEADSGLNPLDPALNIKWPLEVTEISPKDRQRPFITPDFTGVEV</sequence>
<feature type="active site" description="Proton donor" evidence="5">
    <location>
        <position position="135"/>
    </location>
</feature>
<dbReference type="Pfam" id="PF00908">
    <property type="entry name" value="dTDP_sugar_isom"/>
    <property type="match status" value="1"/>
</dbReference>
<feature type="site" description="Participates in a stacking interaction with the thymidine ring of dTDP-4-oxo-6-deoxyglucose" evidence="6">
    <location>
        <position position="141"/>
    </location>
</feature>
<reference evidence="8" key="2">
    <citation type="submission" date="2021-04" db="EMBL/GenBank/DDBJ databases">
        <authorList>
            <person name="Gilroy R."/>
        </authorList>
    </citation>
    <scope>NUCLEOTIDE SEQUENCE</scope>
    <source>
        <strain evidence="8">378</strain>
    </source>
</reference>
<reference evidence="8" key="1">
    <citation type="journal article" date="2021" name="PeerJ">
        <title>Extensive microbial diversity within the chicken gut microbiome revealed by metagenomics and culture.</title>
        <authorList>
            <person name="Gilroy R."/>
            <person name="Ravi A."/>
            <person name="Getino M."/>
            <person name="Pursley I."/>
            <person name="Horton D.L."/>
            <person name="Alikhan N.F."/>
            <person name="Baker D."/>
            <person name="Gharbi K."/>
            <person name="Hall N."/>
            <person name="Watson M."/>
            <person name="Adriaenssens E.M."/>
            <person name="Foster-Nyarko E."/>
            <person name="Jarju S."/>
            <person name="Secka A."/>
            <person name="Antonio M."/>
            <person name="Oren A."/>
            <person name="Chaudhuri R.R."/>
            <person name="La Ragione R."/>
            <person name="Hildebrand F."/>
            <person name="Pallen M.J."/>
        </authorList>
    </citation>
    <scope>NUCLEOTIDE SEQUENCE</scope>
    <source>
        <strain evidence="8">378</strain>
    </source>
</reference>
<dbReference type="GO" id="GO:0008830">
    <property type="term" value="F:dTDP-4-dehydrorhamnose 3,5-epimerase activity"/>
    <property type="evidence" value="ECO:0007669"/>
    <property type="project" value="UniProtKB-UniRule"/>
</dbReference>
<dbReference type="InterPro" id="IPR000888">
    <property type="entry name" value="RmlC-like"/>
</dbReference>
<name>A0A948TET8_9GAMM</name>
<dbReference type="InterPro" id="IPR011051">
    <property type="entry name" value="RmlC_Cupin_sf"/>
</dbReference>
<dbReference type="GO" id="GO:0019305">
    <property type="term" value="P:dTDP-rhamnose biosynthetic process"/>
    <property type="evidence" value="ECO:0007669"/>
    <property type="project" value="UniProtKB-UniRule"/>
</dbReference>
<dbReference type="SUPFAM" id="SSF51182">
    <property type="entry name" value="RmlC-like cupins"/>
    <property type="match status" value="1"/>
</dbReference>
<comment type="caution">
    <text evidence="8">The sequence shown here is derived from an EMBL/GenBank/DDBJ whole genome shotgun (WGS) entry which is preliminary data.</text>
</comment>
<keyword evidence="7 8" id="KW-0413">Isomerase</keyword>
<comment type="similarity">
    <text evidence="7">Belongs to the dTDP-4-dehydrorhamnose 3,5-epimerase family.</text>
</comment>
<evidence type="ECO:0000256" key="5">
    <source>
        <dbReference type="PIRSR" id="PIRSR600888-1"/>
    </source>
</evidence>
<proteinExistence type="inferred from homology"/>
<dbReference type="EMBL" id="JAHLFE010000017">
    <property type="protein sequence ID" value="MBU3843473.1"/>
    <property type="molecule type" value="Genomic_DNA"/>
</dbReference>
<comment type="catalytic activity">
    <reaction evidence="1 7">
        <text>dTDP-4-dehydro-6-deoxy-alpha-D-glucose = dTDP-4-dehydro-beta-L-rhamnose</text>
        <dbReference type="Rhea" id="RHEA:16969"/>
        <dbReference type="ChEBI" id="CHEBI:57649"/>
        <dbReference type="ChEBI" id="CHEBI:62830"/>
        <dbReference type="EC" id="5.1.3.13"/>
    </reaction>
</comment>
<dbReference type="CDD" id="cd00438">
    <property type="entry name" value="cupin_RmlC"/>
    <property type="match status" value="1"/>
</dbReference>
<dbReference type="PANTHER" id="PTHR21047">
    <property type="entry name" value="DTDP-6-DEOXY-D-GLUCOSE-3,5 EPIMERASE"/>
    <property type="match status" value="1"/>
</dbReference>
<evidence type="ECO:0000256" key="3">
    <source>
        <dbReference type="ARBA" id="ARBA00012098"/>
    </source>
</evidence>
<dbReference type="GO" id="GO:0005829">
    <property type="term" value="C:cytosol"/>
    <property type="evidence" value="ECO:0007669"/>
    <property type="project" value="TreeGrafter"/>
</dbReference>
<evidence type="ECO:0000256" key="1">
    <source>
        <dbReference type="ARBA" id="ARBA00001298"/>
    </source>
</evidence>
<evidence type="ECO:0000313" key="8">
    <source>
        <dbReference type="EMBL" id="MBU3843473.1"/>
    </source>
</evidence>
<dbReference type="Gene3D" id="2.60.120.10">
    <property type="entry name" value="Jelly Rolls"/>
    <property type="match status" value="1"/>
</dbReference>
<dbReference type="AlphaFoldDB" id="A0A948TET8"/>
<feature type="active site" description="Proton acceptor" evidence="5">
    <location>
        <position position="65"/>
    </location>
</feature>
<comment type="function">
    <text evidence="2 7">Catalyzes the epimerization of the C3' and C5'positions of dTDP-6-deoxy-D-xylo-4-hexulose, forming dTDP-6-deoxy-L-lyxo-4-hexulose.</text>
</comment>
<comment type="subunit">
    <text evidence="7">Homodimer.</text>
</comment>
<evidence type="ECO:0000256" key="7">
    <source>
        <dbReference type="RuleBase" id="RU364069"/>
    </source>
</evidence>
<comment type="pathway">
    <text evidence="7">Carbohydrate biosynthesis; dTDP-L-rhamnose biosynthesis.</text>
</comment>
<dbReference type="InterPro" id="IPR014710">
    <property type="entry name" value="RmlC-like_jellyroll"/>
</dbReference>